<evidence type="ECO:0000313" key="2">
    <source>
        <dbReference type="Proteomes" id="UP000037510"/>
    </source>
</evidence>
<gene>
    <name evidence="1" type="ORF">OBRU01_19746</name>
</gene>
<organism evidence="1 2">
    <name type="scientific">Operophtera brumata</name>
    <name type="common">Winter moth</name>
    <name type="synonym">Phalaena brumata</name>
    <dbReference type="NCBI Taxonomy" id="104452"/>
    <lineage>
        <taxon>Eukaryota</taxon>
        <taxon>Metazoa</taxon>
        <taxon>Ecdysozoa</taxon>
        <taxon>Arthropoda</taxon>
        <taxon>Hexapoda</taxon>
        <taxon>Insecta</taxon>
        <taxon>Pterygota</taxon>
        <taxon>Neoptera</taxon>
        <taxon>Endopterygota</taxon>
        <taxon>Lepidoptera</taxon>
        <taxon>Glossata</taxon>
        <taxon>Ditrysia</taxon>
        <taxon>Geometroidea</taxon>
        <taxon>Geometridae</taxon>
        <taxon>Larentiinae</taxon>
        <taxon>Operophtera</taxon>
    </lineage>
</organism>
<dbReference type="AlphaFoldDB" id="A0A0L7KN75"/>
<accession>A0A0L7KN75</accession>
<evidence type="ECO:0000313" key="1">
    <source>
        <dbReference type="EMBL" id="KOB64575.1"/>
    </source>
</evidence>
<reference evidence="1 2" key="1">
    <citation type="journal article" date="2015" name="Genome Biol. Evol.">
        <title>The genome of winter moth (Operophtera brumata) provides a genomic perspective on sexual dimorphism and phenology.</title>
        <authorList>
            <person name="Derks M.F."/>
            <person name="Smit S."/>
            <person name="Salis L."/>
            <person name="Schijlen E."/>
            <person name="Bossers A."/>
            <person name="Mateman C."/>
            <person name="Pijl A.S."/>
            <person name="de Ridder D."/>
            <person name="Groenen M.A."/>
            <person name="Visser M.E."/>
            <person name="Megens H.J."/>
        </authorList>
    </citation>
    <scope>NUCLEOTIDE SEQUENCE [LARGE SCALE GENOMIC DNA]</scope>
    <source>
        <strain evidence="1">WM2013NL</strain>
        <tissue evidence="1">Head and thorax</tissue>
    </source>
</reference>
<dbReference type="Proteomes" id="UP000037510">
    <property type="component" value="Unassembled WGS sequence"/>
</dbReference>
<protein>
    <submittedName>
        <fullName evidence="1">Diguanylate cyclase/phosphodiesterase (GGDEF &amp; EAL domains) with PAS/PAC sensor(S)</fullName>
    </submittedName>
</protein>
<proteinExistence type="predicted"/>
<name>A0A0L7KN75_OPEBR</name>
<dbReference type="EMBL" id="JTDY01008425">
    <property type="protein sequence ID" value="KOB64575.1"/>
    <property type="molecule type" value="Genomic_DNA"/>
</dbReference>
<sequence>MTMSMDENGVGAVNFTFLADTKLEEIKIYVHNIKDNKKNFLWSYKLNEPCKHYSMAYILKQNLKAENCFIKKGFYYTKVNLKEVTKSYLGHSFFYGTYFSKSYLSSKKGNIGCLDITLVLNLSSEK</sequence>
<comment type="caution">
    <text evidence="1">The sequence shown here is derived from an EMBL/GenBank/DDBJ whole genome shotgun (WGS) entry which is preliminary data.</text>
</comment>
<keyword evidence="2" id="KW-1185">Reference proteome</keyword>